<dbReference type="SUPFAM" id="SSF46626">
    <property type="entry name" value="Cytochrome c"/>
    <property type="match status" value="1"/>
</dbReference>
<dbReference type="Pfam" id="PF13442">
    <property type="entry name" value="Cytochrome_CBB3"/>
    <property type="match status" value="1"/>
</dbReference>
<dbReference type="PATRIC" id="fig|1747903.4.peg.5325"/>
<evidence type="ECO:0000256" key="5">
    <source>
        <dbReference type="ARBA" id="ARBA00023004"/>
    </source>
</evidence>
<keyword evidence="1" id="KW-0813">Transport</keyword>
<evidence type="ECO:0000256" key="7">
    <source>
        <dbReference type="SAM" id="SignalP"/>
    </source>
</evidence>
<feature type="domain" description="Cytochrome c" evidence="8">
    <location>
        <begin position="66"/>
        <end position="162"/>
    </location>
</feature>
<dbReference type="Gene3D" id="1.10.760.10">
    <property type="entry name" value="Cytochrome c-like domain"/>
    <property type="match status" value="1"/>
</dbReference>
<accession>A0A1A7C9E9</accession>
<sequence length="166" mass="18172">MTPRISTTTNARRLRTLRLAAGGLACMLAAAVWAHGNMTPQAVDTSTLPQLGAEWRTENPYRQNAEAIRIGSAAFTQNCARCHGLEAVSGGMAPDLRKLDNDCAALPDARKKDACAQEIDQYVLDTVRHGRSRNGAVYMPPFEGVFSQEAIWAVKAYLETRREVPL</sequence>
<evidence type="ECO:0000256" key="3">
    <source>
        <dbReference type="ARBA" id="ARBA00022723"/>
    </source>
</evidence>
<dbReference type="PANTHER" id="PTHR37823">
    <property type="entry name" value="CYTOCHROME C-553-LIKE"/>
    <property type="match status" value="1"/>
</dbReference>
<keyword evidence="5 6" id="KW-0408">Iron</keyword>
<dbReference type="Proteomes" id="UP000092713">
    <property type="component" value="Unassembled WGS sequence"/>
</dbReference>
<feature type="signal peptide" evidence="7">
    <location>
        <begin position="1"/>
        <end position="34"/>
    </location>
</feature>
<dbReference type="STRING" id="1747903.ASR47_10397"/>
<keyword evidence="4" id="KW-0249">Electron transport</keyword>
<protein>
    <submittedName>
        <fullName evidence="9">Cytochrome c-550 PedF</fullName>
    </submittedName>
</protein>
<keyword evidence="10" id="KW-1185">Reference proteome</keyword>
<evidence type="ECO:0000313" key="9">
    <source>
        <dbReference type="EMBL" id="OBV41634.1"/>
    </source>
</evidence>
<proteinExistence type="predicted"/>
<organism evidence="9 10">
    <name type="scientific">Janthinobacterium psychrotolerans</name>
    <dbReference type="NCBI Taxonomy" id="1747903"/>
    <lineage>
        <taxon>Bacteria</taxon>
        <taxon>Pseudomonadati</taxon>
        <taxon>Pseudomonadota</taxon>
        <taxon>Betaproteobacteria</taxon>
        <taxon>Burkholderiales</taxon>
        <taxon>Oxalobacteraceae</taxon>
        <taxon>Janthinobacterium</taxon>
    </lineage>
</organism>
<gene>
    <name evidence="9" type="ORF">ASR47_10397</name>
</gene>
<dbReference type="InterPro" id="IPR009056">
    <property type="entry name" value="Cyt_c-like_dom"/>
</dbReference>
<dbReference type="NCBIfam" id="TIGR04494">
    <property type="entry name" value="c550_PedF"/>
    <property type="match status" value="1"/>
</dbReference>
<reference evidence="9 10" key="1">
    <citation type="submission" date="2016-04" db="EMBL/GenBank/DDBJ databases">
        <title>Draft genome sequence of Janthinobacterium psychrotolerans sp. nov., isolated from freshwater sediments in Denmark.</title>
        <authorList>
            <person name="Gong X."/>
            <person name="Skrivergaard S."/>
            <person name="Korsgaard B.S."/>
            <person name="Schreiber L."/>
            <person name="Marshall I.P."/>
            <person name="Finster K."/>
            <person name="Schramm A."/>
        </authorList>
    </citation>
    <scope>NUCLEOTIDE SEQUENCE [LARGE SCALE GENOMIC DNA]</scope>
    <source>
        <strain evidence="9 10">S3-2</strain>
    </source>
</reference>
<keyword evidence="3 6" id="KW-0479">Metal-binding</keyword>
<dbReference type="RefSeq" id="WP_082988625.1">
    <property type="nucleotide sequence ID" value="NZ_LOCQ01000024.1"/>
</dbReference>
<evidence type="ECO:0000256" key="2">
    <source>
        <dbReference type="ARBA" id="ARBA00022617"/>
    </source>
</evidence>
<dbReference type="GO" id="GO:0046872">
    <property type="term" value="F:metal ion binding"/>
    <property type="evidence" value="ECO:0007669"/>
    <property type="project" value="UniProtKB-KW"/>
</dbReference>
<keyword evidence="7" id="KW-0732">Signal</keyword>
<feature type="chain" id="PRO_5008510109" evidence="7">
    <location>
        <begin position="35"/>
        <end position="166"/>
    </location>
</feature>
<dbReference type="InterPro" id="IPR051811">
    <property type="entry name" value="Cytochrome_c550/c551-like"/>
</dbReference>
<keyword evidence="2 6" id="KW-0349">Heme</keyword>
<dbReference type="EMBL" id="LOCQ01000024">
    <property type="protein sequence ID" value="OBV41634.1"/>
    <property type="molecule type" value="Genomic_DNA"/>
</dbReference>
<dbReference type="InterPro" id="IPR030991">
    <property type="entry name" value="c550_proteobact"/>
</dbReference>
<dbReference type="PROSITE" id="PS51007">
    <property type="entry name" value="CYTC"/>
    <property type="match status" value="1"/>
</dbReference>
<evidence type="ECO:0000259" key="8">
    <source>
        <dbReference type="PROSITE" id="PS51007"/>
    </source>
</evidence>
<dbReference type="GO" id="GO:0020037">
    <property type="term" value="F:heme binding"/>
    <property type="evidence" value="ECO:0007669"/>
    <property type="project" value="InterPro"/>
</dbReference>
<evidence type="ECO:0000313" key="10">
    <source>
        <dbReference type="Proteomes" id="UP000092713"/>
    </source>
</evidence>
<evidence type="ECO:0000256" key="4">
    <source>
        <dbReference type="ARBA" id="ARBA00022982"/>
    </source>
</evidence>
<dbReference type="InterPro" id="IPR036909">
    <property type="entry name" value="Cyt_c-like_dom_sf"/>
</dbReference>
<comment type="caution">
    <text evidence="9">The sequence shown here is derived from an EMBL/GenBank/DDBJ whole genome shotgun (WGS) entry which is preliminary data.</text>
</comment>
<dbReference type="AlphaFoldDB" id="A0A1A7C9E9"/>
<evidence type="ECO:0000256" key="1">
    <source>
        <dbReference type="ARBA" id="ARBA00022448"/>
    </source>
</evidence>
<dbReference type="GO" id="GO:0009055">
    <property type="term" value="F:electron transfer activity"/>
    <property type="evidence" value="ECO:0007669"/>
    <property type="project" value="InterPro"/>
</dbReference>
<dbReference type="PANTHER" id="PTHR37823:SF4">
    <property type="entry name" value="MENAQUINOL-CYTOCHROME C REDUCTASE CYTOCHROME B_C SUBUNIT"/>
    <property type="match status" value="1"/>
</dbReference>
<evidence type="ECO:0000256" key="6">
    <source>
        <dbReference type="PROSITE-ProRule" id="PRU00433"/>
    </source>
</evidence>
<name>A0A1A7C9E9_9BURK</name>